<dbReference type="EMBL" id="KF835987">
    <property type="protein sequence ID" value="AHY25128.1"/>
    <property type="molecule type" value="Genomic_DNA"/>
</dbReference>
<dbReference type="InterPro" id="IPR010667">
    <property type="entry name" value="Phage_T4_Gp19"/>
</dbReference>
<keyword evidence="2" id="KW-1185">Reference proteome</keyword>
<dbReference type="GeneID" id="26638059"/>
<dbReference type="GO" id="GO:0005198">
    <property type="term" value="F:structural molecule activity"/>
    <property type="evidence" value="ECO:0007669"/>
    <property type="project" value="InterPro"/>
</dbReference>
<evidence type="ECO:0000313" key="1">
    <source>
        <dbReference type="EMBL" id="AHY25128.1"/>
    </source>
</evidence>
<gene>
    <name evidence="1" type="ORF">PM2_166</name>
</gene>
<reference evidence="1 2" key="1">
    <citation type="journal article" date="2015" name="Plant Pathol. J.">
        <title>Isolation and Genomic Characterization of the T4-Like Bacteriophage PM2 Infecting Pectobacterium carotovorum subsp. carotovorum.</title>
        <authorList>
            <person name="Lim J.A."/>
            <person name="Lee D.H."/>
            <person name="Heu S."/>
        </authorList>
    </citation>
    <scope>NUCLEOTIDE SEQUENCE [LARGE SCALE GENOMIC DNA]</scope>
</reference>
<sequence length="197" mass="21884">MSLFNQTNVTNFILEVADNGLTEAFKLNCQSVMLPGIHIPPSDVPGGTQGIHRAKLPGSTVEFDPLVATFLVDRSLSGWLDVYKWMLSLNNYITHESKAWHSSGQPPAVTVHILNNTKTEIVMSIHYYGAWPSDMSELEFNYREDSDPAVPCTISFNYKSFAVEIDGTIVSGRPQLNQAAQGKLEGRLSMHPSMRNQ</sequence>
<protein>
    <submittedName>
        <fullName evidence="1">Tail completion and sheath stabilizer protein</fullName>
    </submittedName>
</protein>
<accession>A0A0A0Q0R6</accession>
<organism evidence="1 2">
    <name type="scientific">Pectobacterium bacteriophage PM2</name>
    <dbReference type="NCBI Taxonomy" id="1429794"/>
    <lineage>
        <taxon>Viruses</taxon>
        <taxon>Duplodnaviria</taxon>
        <taxon>Heunggongvirae</taxon>
        <taxon>Uroviricota</taxon>
        <taxon>Caudoviricetes</taxon>
        <taxon>Pantevenvirales</taxon>
        <taxon>Straboviridae</taxon>
        <taxon>Tevenvirinae</taxon>
        <taxon>Mosugukvirus</taxon>
        <taxon>Mosugukvirus pm2</taxon>
    </lineage>
</organism>
<dbReference type="OrthoDB" id="11402at10239"/>
<evidence type="ECO:0000313" key="2">
    <source>
        <dbReference type="Proteomes" id="UP000030739"/>
    </source>
</evidence>
<dbReference type="RefSeq" id="YP_009211587.1">
    <property type="nucleotide sequence ID" value="NC_028940.1"/>
</dbReference>
<name>A0A0A0Q0R6_9CAUD</name>
<dbReference type="Pfam" id="PF06841">
    <property type="entry name" value="Phage_T4_gp19"/>
    <property type="match status" value="1"/>
</dbReference>
<dbReference type="Proteomes" id="UP000030739">
    <property type="component" value="Segment"/>
</dbReference>
<dbReference type="KEGG" id="vg:26638059"/>
<proteinExistence type="predicted"/>